<evidence type="ECO:0000256" key="4">
    <source>
        <dbReference type="ARBA" id="ARBA00022729"/>
    </source>
</evidence>
<feature type="compositionally biased region" description="Polar residues" evidence="12">
    <location>
        <begin position="92"/>
        <end position="116"/>
    </location>
</feature>
<evidence type="ECO:0000256" key="11">
    <source>
        <dbReference type="RuleBase" id="RU361220"/>
    </source>
</evidence>
<protein>
    <recommendedName>
        <fullName evidence="15">Gram-positive cocci surface proteins LPxTG domain-containing protein</fullName>
    </recommendedName>
</protein>
<organism evidence="16 17">
    <name type="scientific">Ligilactobacillus aviarius</name>
    <dbReference type="NCBI Taxonomy" id="1606"/>
    <lineage>
        <taxon>Bacteria</taxon>
        <taxon>Bacillati</taxon>
        <taxon>Bacillota</taxon>
        <taxon>Bacilli</taxon>
        <taxon>Lactobacillales</taxon>
        <taxon>Lactobacillaceae</taxon>
        <taxon>Ligilactobacillus</taxon>
    </lineage>
</organism>
<dbReference type="EMBL" id="LVKI01000057">
    <property type="protein sequence ID" value="OAQ06555.1"/>
    <property type="molecule type" value="Genomic_DNA"/>
</dbReference>
<evidence type="ECO:0000256" key="12">
    <source>
        <dbReference type="SAM" id="MobiDB-lite"/>
    </source>
</evidence>
<dbReference type="NCBIfam" id="TIGR01167">
    <property type="entry name" value="LPXTG_anchor"/>
    <property type="match status" value="1"/>
</dbReference>
<evidence type="ECO:0000256" key="14">
    <source>
        <dbReference type="SAM" id="SignalP"/>
    </source>
</evidence>
<feature type="compositionally biased region" description="Low complexity" evidence="12">
    <location>
        <begin position="24"/>
        <end position="35"/>
    </location>
</feature>
<feature type="active site" description="Nucleophile" evidence="7">
    <location>
        <position position="300"/>
    </location>
</feature>
<feature type="binding site" evidence="8">
    <location>
        <begin position="451"/>
        <end position="452"/>
    </location>
    <ligand>
        <name>substrate</name>
    </ligand>
</feature>
<dbReference type="Gene3D" id="2.115.10.20">
    <property type="entry name" value="Glycosyl hydrolase domain, family 43"/>
    <property type="match status" value="1"/>
</dbReference>
<comment type="cofactor">
    <cofactor evidence="9">
        <name>Ca(2+)</name>
        <dbReference type="ChEBI" id="CHEBI:29108"/>
    </cofactor>
</comment>
<feature type="binding site" evidence="9">
    <location>
        <position position="516"/>
    </location>
    <ligand>
        <name>Ca(2+)</name>
        <dbReference type="ChEBI" id="CHEBI:29108"/>
        <label>1</label>
    </ligand>
</feature>
<feature type="region of interest" description="Disordered" evidence="12">
    <location>
        <begin position="24"/>
        <end position="158"/>
    </location>
</feature>
<feature type="domain" description="Gram-positive cocci surface proteins LPxTG" evidence="15">
    <location>
        <begin position="777"/>
        <end position="813"/>
    </location>
</feature>
<dbReference type="InterPro" id="IPR023296">
    <property type="entry name" value="Glyco_hydro_beta-prop_sf"/>
</dbReference>
<feature type="region of interest" description="Disordered" evidence="12">
    <location>
        <begin position="763"/>
        <end position="783"/>
    </location>
</feature>
<proteinExistence type="inferred from homology"/>
<evidence type="ECO:0000256" key="9">
    <source>
        <dbReference type="PIRSR" id="PIRSR603469-3"/>
    </source>
</evidence>
<feature type="compositionally biased region" description="Low complexity" evidence="12">
    <location>
        <begin position="61"/>
        <end position="91"/>
    </location>
</feature>
<feature type="binding site" evidence="8">
    <location>
        <position position="569"/>
    </location>
    <ligand>
        <name>substrate</name>
    </ligand>
</feature>
<feature type="signal peptide" evidence="14">
    <location>
        <begin position="1"/>
        <end position="27"/>
    </location>
</feature>
<dbReference type="Proteomes" id="UP000078520">
    <property type="component" value="Unassembled WGS sequence"/>
</dbReference>
<dbReference type="AlphaFoldDB" id="A0A179CAU0"/>
<feature type="compositionally biased region" description="Polar residues" evidence="12">
    <location>
        <begin position="36"/>
        <end position="50"/>
    </location>
</feature>
<dbReference type="RefSeq" id="WP_064208321.1">
    <property type="nucleotide sequence ID" value="NZ_LVKC01000009.1"/>
</dbReference>
<keyword evidence="5 9" id="KW-0106">Calcium</keyword>
<gene>
    <name evidence="16" type="ORF">A3O14_07755</name>
</gene>
<feature type="compositionally biased region" description="Low complexity" evidence="12">
    <location>
        <begin position="117"/>
        <end position="157"/>
    </location>
</feature>
<dbReference type="GO" id="GO:0050053">
    <property type="term" value="F:levansucrase activity"/>
    <property type="evidence" value="ECO:0007669"/>
    <property type="project" value="InterPro"/>
</dbReference>
<evidence type="ECO:0000256" key="3">
    <source>
        <dbReference type="ARBA" id="ARBA00022525"/>
    </source>
</evidence>
<evidence type="ECO:0000256" key="6">
    <source>
        <dbReference type="ARBA" id="ARBA00023088"/>
    </source>
</evidence>
<feature type="binding site" evidence="9">
    <location>
        <position position="548"/>
    </location>
    <ligand>
        <name>Ca(2+)</name>
        <dbReference type="ChEBI" id="CHEBI:29108"/>
        <label>1</label>
    </ligand>
</feature>
<keyword evidence="13" id="KW-0472">Membrane</keyword>
<feature type="binding site" evidence="9">
    <location>
        <position position="476"/>
    </location>
    <ligand>
        <name>Ca(2+)</name>
        <dbReference type="ChEBI" id="CHEBI:29108"/>
        <label>1</label>
    </ligand>
</feature>
<dbReference type="GO" id="GO:0009758">
    <property type="term" value="P:carbohydrate utilization"/>
    <property type="evidence" value="ECO:0007669"/>
    <property type="project" value="InterPro"/>
</dbReference>
<evidence type="ECO:0000256" key="10">
    <source>
        <dbReference type="PIRSR" id="PIRSR603469-4"/>
    </source>
</evidence>
<name>A0A179CAU0_9LACO</name>
<feature type="binding site" evidence="9">
    <location>
        <position position="446"/>
    </location>
    <ligand>
        <name>Ca(2+)</name>
        <dbReference type="ChEBI" id="CHEBI:29108"/>
        <label>1</label>
    </ligand>
</feature>
<keyword evidence="2" id="KW-0134">Cell wall</keyword>
<evidence type="ECO:0000256" key="2">
    <source>
        <dbReference type="ARBA" id="ARBA00022512"/>
    </source>
</evidence>
<keyword evidence="3" id="KW-0964">Secreted</keyword>
<comment type="similarity">
    <text evidence="1 11">Belongs to the glycosyl hydrolase 68 family.</text>
</comment>
<dbReference type="InterPro" id="IPR003469">
    <property type="entry name" value="Glyco_hydro_68"/>
</dbReference>
<reference evidence="17" key="1">
    <citation type="submission" date="2016-03" db="EMBL/GenBank/DDBJ databases">
        <authorList>
            <person name="Johnson T.J."/>
            <person name="Youmans B."/>
            <person name="Case K."/>
            <person name="Noll S."/>
        </authorList>
    </citation>
    <scope>NUCLEOTIDE SEQUENCE [LARGE SCALE GENOMIC DNA]</scope>
    <source>
        <strain evidence="17">UMNLAv8</strain>
    </source>
</reference>
<keyword evidence="13" id="KW-1133">Transmembrane helix</keyword>
<feature type="binding site" evidence="8">
    <location>
        <position position="299"/>
    </location>
    <ligand>
        <name>substrate</name>
    </ligand>
</feature>
<feature type="binding site" evidence="8">
    <location>
        <position position="370"/>
    </location>
    <ligand>
        <name>substrate</name>
    </ligand>
</feature>
<dbReference type="PROSITE" id="PS50847">
    <property type="entry name" value="GRAM_POS_ANCHORING"/>
    <property type="match status" value="1"/>
</dbReference>
<keyword evidence="4 14" id="KW-0732">Signal</keyword>
<keyword evidence="13" id="KW-0812">Transmembrane</keyword>
<evidence type="ECO:0000256" key="1">
    <source>
        <dbReference type="ARBA" id="ARBA00006775"/>
    </source>
</evidence>
<dbReference type="Pfam" id="PF02435">
    <property type="entry name" value="Glyco_hydro_68"/>
    <property type="match status" value="1"/>
</dbReference>
<accession>A0A179CAU0</accession>
<evidence type="ECO:0000256" key="13">
    <source>
        <dbReference type="SAM" id="Phobius"/>
    </source>
</evidence>
<keyword evidence="6" id="KW-0572">Peptidoglycan-anchor</keyword>
<dbReference type="InterPro" id="IPR019931">
    <property type="entry name" value="LPXTG_anchor"/>
</dbReference>
<feature type="binding site" evidence="9">
    <location>
        <position position="695"/>
    </location>
    <ligand>
        <name>Ca(2+)</name>
        <dbReference type="ChEBI" id="CHEBI:29108"/>
        <label>1</label>
    </ligand>
</feature>
<evidence type="ECO:0000313" key="17">
    <source>
        <dbReference type="Proteomes" id="UP000078520"/>
    </source>
</evidence>
<dbReference type="SUPFAM" id="SSF75005">
    <property type="entry name" value="Arabinanase/levansucrase/invertase"/>
    <property type="match status" value="1"/>
</dbReference>
<feature type="transmembrane region" description="Helical" evidence="13">
    <location>
        <begin position="789"/>
        <end position="807"/>
    </location>
</feature>
<feature type="active site" description="Proton donor/acceptor" evidence="7">
    <location>
        <position position="551"/>
    </location>
</feature>
<keyword evidence="9" id="KW-0479">Metal-binding</keyword>
<dbReference type="GO" id="GO:0046872">
    <property type="term" value="F:metal ion binding"/>
    <property type="evidence" value="ECO:0007669"/>
    <property type="project" value="UniProtKB-KW"/>
</dbReference>
<evidence type="ECO:0000256" key="7">
    <source>
        <dbReference type="PIRSR" id="PIRSR603469-1"/>
    </source>
</evidence>
<feature type="binding site" evidence="8">
    <location>
        <begin position="549"/>
        <end position="551"/>
    </location>
    <ligand>
        <name>substrate</name>
    </ligand>
</feature>
<evidence type="ECO:0000313" key="16">
    <source>
        <dbReference type="EMBL" id="OAQ06555.1"/>
    </source>
</evidence>
<feature type="chain" id="PRO_5009822737" description="Gram-positive cocci surface proteins LPxTG domain-containing protein" evidence="14">
    <location>
        <begin position="28"/>
        <end position="813"/>
    </location>
</feature>
<comment type="caution">
    <text evidence="16">The sequence shown here is derived from an EMBL/GenBank/DDBJ whole genome shotgun (WGS) entry which is preliminary data.</text>
</comment>
<feature type="site" description="Transition state stabilizer" evidence="10">
    <location>
        <position position="452"/>
    </location>
</feature>
<sequence length="813" mass="86686">MKKKTITAIALGAAAVTAGMATGNASANNVSTNNSQIETSAKKATSQNQTKASSESEAKSDSVATATASKASSAAAKSSATANSTSAESNSQVANSQSTMSNATSEASTGSMSTRGAASSSNGATSNHSSSKSSKNESSASSAKASSTASQSSNEAAVNPETAGFQAHGTQANEHNIPAMVKKEAAQNKEKFEQQLVNPDARAAYDKLNANAKEIAQAANIDLAKLTHQEIDALNSVKMDSTPESGTVTYTDYADIAKDMINRNPQYAIPQFDPSTIKNFPAATTADAETGKVEPLDIWDSWPVMNADTGAVTDWNGYQLVFGMAGNPANNRDNHLYLFYTKYGDENFNDWKCAGPVFGFGQNSVHQRWSGSACVNSDGTIQLYYTDVDTSTGHNDQRIATVTLTLGLNNGQISIVDRQNEKILFAGDGKLYQTFAQFEQGNMNVDNFCLRDPHIFVDNGQRYLLFEGSTGSDNYQGMDQIYNLGNYGGATIADDVNDMFQIINNSDMTARGSYANAAIGILRLGGTEKNPTVAHVYAPLVQAPLATDEIERPDIIKINGKYYLFDDARLNRGTNDPSWQAADKAVGDNVIMLGFVSDHLTYGYKPLNGTGVVLTATANANSRTATYAYYAVPILGKDGQPTNYVLITDYMTNRNWVAGKGNDATWGPSFIVEIMPDGTTRVVPGSVTKEQGVWVLDDGTQFAPVYNGSAVKVVSNKKNGVNGQKNAEKIYYDAQKRNLVVSRANANEVQADTVQSVRMANKANATKSEKNTSANGLPQTGETASNKTVWGMISMAMASILAAFGFADKKRRG</sequence>
<evidence type="ECO:0000259" key="15">
    <source>
        <dbReference type="PROSITE" id="PS50847"/>
    </source>
</evidence>
<evidence type="ECO:0000256" key="5">
    <source>
        <dbReference type="ARBA" id="ARBA00022837"/>
    </source>
</evidence>
<dbReference type="OrthoDB" id="2210426at2"/>
<evidence type="ECO:0000256" key="8">
    <source>
        <dbReference type="PIRSR" id="PIRSR603469-2"/>
    </source>
</evidence>